<comment type="caution">
    <text evidence="2">The sequence shown here is derived from an EMBL/GenBank/DDBJ whole genome shotgun (WGS) entry which is preliminary data.</text>
</comment>
<evidence type="ECO:0000313" key="2">
    <source>
        <dbReference type="EMBL" id="GHE41959.1"/>
    </source>
</evidence>
<reference evidence="2" key="1">
    <citation type="journal article" date="2014" name="Int. J. Syst. Evol. Microbiol.">
        <title>Complete genome sequence of Corynebacterium casei LMG S-19264T (=DSM 44701T), isolated from a smear-ripened cheese.</title>
        <authorList>
            <consortium name="US DOE Joint Genome Institute (JGI-PGF)"/>
            <person name="Walter F."/>
            <person name="Albersmeier A."/>
            <person name="Kalinowski J."/>
            <person name="Ruckert C."/>
        </authorList>
    </citation>
    <scope>NUCLEOTIDE SEQUENCE</scope>
    <source>
        <strain evidence="2">CGMCC 4.7403</strain>
    </source>
</reference>
<organism evidence="2 3">
    <name type="scientific">Streptomyces capitiformicae</name>
    <dbReference type="NCBI Taxonomy" id="2014920"/>
    <lineage>
        <taxon>Bacteria</taxon>
        <taxon>Bacillati</taxon>
        <taxon>Actinomycetota</taxon>
        <taxon>Actinomycetes</taxon>
        <taxon>Kitasatosporales</taxon>
        <taxon>Streptomycetaceae</taxon>
        <taxon>Streptomyces</taxon>
    </lineage>
</organism>
<feature type="region of interest" description="Disordered" evidence="1">
    <location>
        <begin position="1"/>
        <end position="29"/>
    </location>
</feature>
<sequence length="105" mass="11006">MEGAEDGALGSLLGPVQSLDEHGDAQDVGEQDELLAGLVARVADGGEETDRGLPLLDRGFDVPYEGVEVAGQALHDLPQPLVLGLPEALHHRVGGGLDGEVHWWP</sequence>
<name>A0A919DG95_9ACTN</name>
<proteinExistence type="predicted"/>
<evidence type="ECO:0000256" key="1">
    <source>
        <dbReference type="SAM" id="MobiDB-lite"/>
    </source>
</evidence>
<protein>
    <submittedName>
        <fullName evidence="2">Uncharacterized protein</fullName>
    </submittedName>
</protein>
<dbReference type="Proteomes" id="UP000603227">
    <property type="component" value="Unassembled WGS sequence"/>
</dbReference>
<evidence type="ECO:0000313" key="3">
    <source>
        <dbReference type="Proteomes" id="UP000603227"/>
    </source>
</evidence>
<gene>
    <name evidence="2" type="ORF">GCM10017771_61450</name>
</gene>
<dbReference type="EMBL" id="BNAT01000025">
    <property type="protein sequence ID" value="GHE41959.1"/>
    <property type="molecule type" value="Genomic_DNA"/>
</dbReference>
<accession>A0A919DG95</accession>
<reference evidence="2" key="2">
    <citation type="submission" date="2020-09" db="EMBL/GenBank/DDBJ databases">
        <authorList>
            <person name="Sun Q."/>
            <person name="Zhou Y."/>
        </authorList>
    </citation>
    <scope>NUCLEOTIDE SEQUENCE</scope>
    <source>
        <strain evidence="2">CGMCC 4.7403</strain>
    </source>
</reference>
<keyword evidence="3" id="KW-1185">Reference proteome</keyword>
<dbReference type="AlphaFoldDB" id="A0A919DG95"/>